<evidence type="ECO:0008006" key="4">
    <source>
        <dbReference type="Google" id="ProtNLM"/>
    </source>
</evidence>
<gene>
    <name evidence="2" type="ORF">M406DRAFT_268380</name>
</gene>
<keyword evidence="3" id="KW-1185">Reference proteome</keyword>
<dbReference type="PANTHER" id="PTHR36182:SF2">
    <property type="entry name" value="LYTIC POLYSACCHARIDE MONOOXYGENASE"/>
    <property type="match status" value="1"/>
</dbReference>
<feature type="signal peptide" evidence="1">
    <location>
        <begin position="1"/>
        <end position="26"/>
    </location>
</feature>
<accession>A0A9P4XTJ9</accession>
<evidence type="ECO:0000313" key="3">
    <source>
        <dbReference type="Proteomes" id="UP000803844"/>
    </source>
</evidence>
<reference evidence="2" key="1">
    <citation type="journal article" date="2020" name="Phytopathology">
        <title>Genome sequence of the chestnut blight fungus Cryphonectria parasitica EP155: A fundamental resource for an archetypical invasive plant pathogen.</title>
        <authorList>
            <person name="Crouch J.A."/>
            <person name="Dawe A."/>
            <person name="Aerts A."/>
            <person name="Barry K."/>
            <person name="Churchill A.C.L."/>
            <person name="Grimwood J."/>
            <person name="Hillman B."/>
            <person name="Milgroom M.G."/>
            <person name="Pangilinan J."/>
            <person name="Smith M."/>
            <person name="Salamov A."/>
            <person name="Schmutz J."/>
            <person name="Yadav J."/>
            <person name="Grigoriev I.V."/>
            <person name="Nuss D."/>
        </authorList>
    </citation>
    <scope>NUCLEOTIDE SEQUENCE</scope>
    <source>
        <strain evidence="2">EP155</strain>
    </source>
</reference>
<feature type="chain" id="PRO_5040320246" description="Lytic polysaccharide monooxygenase" evidence="1">
    <location>
        <begin position="27"/>
        <end position="220"/>
    </location>
</feature>
<evidence type="ECO:0000313" key="2">
    <source>
        <dbReference type="EMBL" id="KAF3760678.1"/>
    </source>
</evidence>
<dbReference type="RefSeq" id="XP_040771657.1">
    <property type="nucleotide sequence ID" value="XM_040917935.1"/>
</dbReference>
<name>A0A9P4XTJ9_CRYP1</name>
<evidence type="ECO:0000256" key="1">
    <source>
        <dbReference type="SAM" id="SignalP"/>
    </source>
</evidence>
<dbReference type="GeneID" id="63835064"/>
<dbReference type="AlphaFoldDB" id="A0A9P4XTJ9"/>
<proteinExistence type="predicted"/>
<dbReference type="PANTHER" id="PTHR36182">
    <property type="entry name" value="PROTEIN, PUTATIVE (AFU_ORTHOLOGUE AFUA_6G10930)-RELATED"/>
    <property type="match status" value="1"/>
</dbReference>
<keyword evidence="1" id="KW-0732">Signal</keyword>
<dbReference type="OrthoDB" id="2342176at2759"/>
<dbReference type="Gene3D" id="2.70.50.70">
    <property type="match status" value="1"/>
</dbReference>
<dbReference type="Proteomes" id="UP000803844">
    <property type="component" value="Unassembled WGS sequence"/>
</dbReference>
<protein>
    <recommendedName>
        <fullName evidence="4">Lytic polysaccharide monooxygenase</fullName>
    </recommendedName>
</protein>
<organism evidence="2 3">
    <name type="scientific">Cryphonectria parasitica (strain ATCC 38755 / EP155)</name>
    <dbReference type="NCBI Taxonomy" id="660469"/>
    <lineage>
        <taxon>Eukaryota</taxon>
        <taxon>Fungi</taxon>
        <taxon>Dikarya</taxon>
        <taxon>Ascomycota</taxon>
        <taxon>Pezizomycotina</taxon>
        <taxon>Sordariomycetes</taxon>
        <taxon>Sordariomycetidae</taxon>
        <taxon>Diaporthales</taxon>
        <taxon>Cryphonectriaceae</taxon>
        <taxon>Cryphonectria-Endothia species complex</taxon>
        <taxon>Cryphonectria</taxon>
    </lineage>
</organism>
<sequence length="220" mass="22940">MVSLTQNLAAALAIFGSTASAHMILANPVPYAKDTITNSPLSSSGSNFPCQLTGDASTFYSTSGLSNTATAGESITMSFTGSAVHEGGSCQVALSTDMQPSQTTRWSVILSIEGGCPSKDGTSASTYDVTIPSDIPAGTYSYAWTWTSKLSGTQEYYMNCAPITIKAASGSKARSQNIRMRSDALDSYPPLAVYNLADLNSCKSTLSSDPTYPFPGATVD</sequence>
<feature type="non-terminal residue" evidence="2">
    <location>
        <position position="220"/>
    </location>
</feature>
<comment type="caution">
    <text evidence="2">The sequence shown here is derived from an EMBL/GenBank/DDBJ whole genome shotgun (WGS) entry which is preliminary data.</text>
</comment>
<dbReference type="EMBL" id="MU032352">
    <property type="protein sequence ID" value="KAF3760678.1"/>
    <property type="molecule type" value="Genomic_DNA"/>
</dbReference>